<evidence type="ECO:0000313" key="3">
    <source>
        <dbReference type="Proteomes" id="UP000265520"/>
    </source>
</evidence>
<comment type="caution">
    <text evidence="2">The sequence shown here is derived from an EMBL/GenBank/DDBJ whole genome shotgun (WGS) entry which is preliminary data.</text>
</comment>
<feature type="non-terminal residue" evidence="2">
    <location>
        <position position="30"/>
    </location>
</feature>
<proteinExistence type="predicted"/>
<name>A0A392RI15_9FABA</name>
<dbReference type="AlphaFoldDB" id="A0A392RI15"/>
<dbReference type="EMBL" id="LXQA010226906">
    <property type="protein sequence ID" value="MCI35772.1"/>
    <property type="molecule type" value="Genomic_DNA"/>
</dbReference>
<reference evidence="2 3" key="1">
    <citation type="journal article" date="2018" name="Front. Plant Sci.">
        <title>Red Clover (Trifolium pratense) and Zigzag Clover (T. medium) - A Picture of Genomic Similarities and Differences.</title>
        <authorList>
            <person name="Dluhosova J."/>
            <person name="Istvanek J."/>
            <person name="Nedelnik J."/>
            <person name="Repkova J."/>
        </authorList>
    </citation>
    <scope>NUCLEOTIDE SEQUENCE [LARGE SCALE GENOMIC DNA]</scope>
    <source>
        <strain evidence="3">cv. 10/8</strain>
        <tissue evidence="2">Leaf</tissue>
    </source>
</reference>
<evidence type="ECO:0000256" key="1">
    <source>
        <dbReference type="SAM" id="MobiDB-lite"/>
    </source>
</evidence>
<evidence type="ECO:0000313" key="2">
    <source>
        <dbReference type="EMBL" id="MCI35772.1"/>
    </source>
</evidence>
<feature type="region of interest" description="Disordered" evidence="1">
    <location>
        <begin position="1"/>
        <end position="30"/>
    </location>
</feature>
<organism evidence="2 3">
    <name type="scientific">Trifolium medium</name>
    <dbReference type="NCBI Taxonomy" id="97028"/>
    <lineage>
        <taxon>Eukaryota</taxon>
        <taxon>Viridiplantae</taxon>
        <taxon>Streptophyta</taxon>
        <taxon>Embryophyta</taxon>
        <taxon>Tracheophyta</taxon>
        <taxon>Spermatophyta</taxon>
        <taxon>Magnoliopsida</taxon>
        <taxon>eudicotyledons</taxon>
        <taxon>Gunneridae</taxon>
        <taxon>Pentapetalae</taxon>
        <taxon>rosids</taxon>
        <taxon>fabids</taxon>
        <taxon>Fabales</taxon>
        <taxon>Fabaceae</taxon>
        <taxon>Papilionoideae</taxon>
        <taxon>50 kb inversion clade</taxon>
        <taxon>NPAAA clade</taxon>
        <taxon>Hologalegina</taxon>
        <taxon>IRL clade</taxon>
        <taxon>Trifolieae</taxon>
        <taxon>Trifolium</taxon>
    </lineage>
</organism>
<accession>A0A392RI15</accession>
<keyword evidence="3" id="KW-1185">Reference proteome</keyword>
<protein>
    <submittedName>
        <fullName evidence="2">Uncharacterized protein</fullName>
    </submittedName>
</protein>
<dbReference type="Proteomes" id="UP000265520">
    <property type="component" value="Unassembled WGS sequence"/>
</dbReference>
<sequence>MEASSSAMLELAPNGNGSGLSAVDLPCSRA</sequence>